<evidence type="ECO:0000256" key="1">
    <source>
        <dbReference type="ARBA" id="ARBA00004370"/>
    </source>
</evidence>
<accession>A0A7K0D896</accession>
<sequence length="210" mass="21951">MTSRIEGNAVEAEPATDNSTTDNAGSQDNSEPVRETASPLGESGTDIAPTSRRGMLRHWPAALVVVALVITTVWSILQYRHDTELTAADREVGPAAADAAAAVLSYKPATVAADLARAHSHLTGDFAGYFEKLGTDVVIPAANGRHMSSTATVTATSVVSADSGHAVALVFVNQTTTADDLAQPTTMSSSLRLELVKVGEHWLVSKLDTV</sequence>
<feature type="compositionally biased region" description="Polar residues" evidence="3">
    <location>
        <begin position="16"/>
        <end position="30"/>
    </location>
</feature>
<evidence type="ECO:0008006" key="7">
    <source>
        <dbReference type="Google" id="ProtNLM"/>
    </source>
</evidence>
<evidence type="ECO:0000313" key="6">
    <source>
        <dbReference type="Proteomes" id="UP000438448"/>
    </source>
</evidence>
<dbReference type="PANTHER" id="PTHR37042">
    <property type="entry name" value="OUTER MEMBRANE PROTEIN RV1973"/>
    <property type="match status" value="1"/>
</dbReference>
<dbReference type="AlphaFoldDB" id="A0A7K0D896"/>
<keyword evidence="6" id="KW-1185">Reference proteome</keyword>
<feature type="region of interest" description="Disordered" evidence="3">
    <location>
        <begin position="1"/>
        <end position="50"/>
    </location>
</feature>
<feature type="transmembrane region" description="Helical" evidence="4">
    <location>
        <begin position="59"/>
        <end position="77"/>
    </location>
</feature>
<name>A0A7K0D896_9NOCA</name>
<evidence type="ECO:0000256" key="4">
    <source>
        <dbReference type="SAM" id="Phobius"/>
    </source>
</evidence>
<evidence type="ECO:0000313" key="5">
    <source>
        <dbReference type="EMBL" id="MQY21771.1"/>
    </source>
</evidence>
<comment type="subcellular location">
    <subcellularLocation>
        <location evidence="1">Membrane</location>
    </subcellularLocation>
</comment>
<keyword evidence="4" id="KW-0812">Transmembrane</keyword>
<dbReference type="RefSeq" id="WP_153412837.1">
    <property type="nucleotide sequence ID" value="NZ_WEGK01000011.1"/>
</dbReference>
<evidence type="ECO:0000256" key="3">
    <source>
        <dbReference type="SAM" id="MobiDB-lite"/>
    </source>
</evidence>
<dbReference type="EMBL" id="WEGK01000011">
    <property type="protein sequence ID" value="MQY21771.1"/>
    <property type="molecule type" value="Genomic_DNA"/>
</dbReference>
<protein>
    <recommendedName>
        <fullName evidence="7">Mce associated membrane protein</fullName>
    </recommendedName>
</protein>
<dbReference type="GO" id="GO:0016020">
    <property type="term" value="C:membrane"/>
    <property type="evidence" value="ECO:0007669"/>
    <property type="project" value="UniProtKB-SubCell"/>
</dbReference>
<organism evidence="5 6">
    <name type="scientific">Nocardia macrotermitis</name>
    <dbReference type="NCBI Taxonomy" id="2585198"/>
    <lineage>
        <taxon>Bacteria</taxon>
        <taxon>Bacillati</taxon>
        <taxon>Actinomycetota</taxon>
        <taxon>Actinomycetes</taxon>
        <taxon>Mycobacteriales</taxon>
        <taxon>Nocardiaceae</taxon>
        <taxon>Nocardia</taxon>
    </lineage>
</organism>
<gene>
    <name evidence="5" type="ORF">NRB20_48840</name>
</gene>
<dbReference type="OrthoDB" id="5196392at2"/>
<keyword evidence="2 4" id="KW-0472">Membrane</keyword>
<evidence type="ECO:0000256" key="2">
    <source>
        <dbReference type="ARBA" id="ARBA00023136"/>
    </source>
</evidence>
<comment type="caution">
    <text evidence="5">The sequence shown here is derived from an EMBL/GenBank/DDBJ whole genome shotgun (WGS) entry which is preliminary data.</text>
</comment>
<dbReference type="Proteomes" id="UP000438448">
    <property type="component" value="Unassembled WGS sequence"/>
</dbReference>
<reference evidence="5 6" key="1">
    <citation type="submission" date="2019-10" db="EMBL/GenBank/DDBJ databases">
        <title>Nocardia macrotermitis sp. nov. and Nocardia aurantia sp. nov., isolated from the gut of fungus growing-termite Macrotermes natalensis.</title>
        <authorList>
            <person name="Benndorf R."/>
            <person name="Schwitalla J."/>
            <person name="Martin K."/>
            <person name="De Beer W."/>
            <person name="Kaster A.-K."/>
            <person name="Vollmers J."/>
            <person name="Poulsen M."/>
            <person name="Beemelmanns C."/>
        </authorList>
    </citation>
    <scope>NUCLEOTIDE SEQUENCE [LARGE SCALE GENOMIC DNA]</scope>
    <source>
        <strain evidence="5 6">RB20</strain>
    </source>
</reference>
<dbReference type="PANTHER" id="PTHR37042:SF4">
    <property type="entry name" value="OUTER MEMBRANE PROTEIN RV1973"/>
    <property type="match status" value="1"/>
</dbReference>
<keyword evidence="4" id="KW-1133">Transmembrane helix</keyword>
<proteinExistence type="predicted"/>